<dbReference type="EMBL" id="HBNR01012494">
    <property type="protein sequence ID" value="CAE4568463.1"/>
    <property type="molecule type" value="Transcribed_RNA"/>
</dbReference>
<sequence>MASVRAPVQAAVTVLYGESKFFNKVSVISDAIPTNVASLRRAQSLEVGGELGTIEPMLPAIFTALKAQRLTSTAMQPPFATLRDAVFAVCKRISFGTIKKLKHFHAAHGYMKHYSDEFDHMLRKKLRAELIGHVVENDWAPQADEVGDDLRVISDWKGLPPVGKLAIHSTFNEVAREGALRDRIRELRSSRLRADSDEANVVLFWRLRSSLVATRHDGPRVGTWGVTNGTRFRKDFFYDFVCDKIGGGSKDSRQKTVALLQGIVFAQGFAVSAVNLTGTAEREGKDE</sequence>
<accession>A0A7S4URT6</accession>
<dbReference type="AlphaFoldDB" id="A0A7S4URT6"/>
<evidence type="ECO:0000313" key="1">
    <source>
        <dbReference type="EMBL" id="CAE4568463.1"/>
    </source>
</evidence>
<proteinExistence type="predicted"/>
<reference evidence="1" key="1">
    <citation type="submission" date="2021-01" db="EMBL/GenBank/DDBJ databases">
        <authorList>
            <person name="Corre E."/>
            <person name="Pelletier E."/>
            <person name="Niang G."/>
            <person name="Scheremetjew M."/>
            <person name="Finn R."/>
            <person name="Kale V."/>
            <person name="Holt S."/>
            <person name="Cochrane G."/>
            <person name="Meng A."/>
            <person name="Brown T."/>
            <person name="Cohen L."/>
        </authorList>
    </citation>
    <scope>NUCLEOTIDE SEQUENCE</scope>
    <source>
        <strain evidence="1">CCMP3105</strain>
    </source>
</reference>
<gene>
    <name evidence="1" type="ORF">AMON00008_LOCUS8082</name>
</gene>
<organism evidence="1">
    <name type="scientific">Alexandrium monilatum</name>
    <dbReference type="NCBI Taxonomy" id="311494"/>
    <lineage>
        <taxon>Eukaryota</taxon>
        <taxon>Sar</taxon>
        <taxon>Alveolata</taxon>
        <taxon>Dinophyceae</taxon>
        <taxon>Gonyaulacales</taxon>
        <taxon>Pyrocystaceae</taxon>
        <taxon>Alexandrium</taxon>
    </lineage>
</organism>
<protein>
    <submittedName>
        <fullName evidence="1">Uncharacterized protein</fullName>
    </submittedName>
</protein>
<name>A0A7S4URT6_9DINO</name>